<gene>
    <name evidence="1" type="ORF">DERYTH_LOCUS1571</name>
</gene>
<protein>
    <submittedName>
        <fullName evidence="1">21764_t:CDS:1</fullName>
    </submittedName>
</protein>
<dbReference type="AlphaFoldDB" id="A0A9N8W634"/>
<comment type="caution">
    <text evidence="1">The sequence shown here is derived from an EMBL/GenBank/DDBJ whole genome shotgun (WGS) entry which is preliminary data.</text>
</comment>
<sequence length="108" mass="12188">MQAKLILDVELIELGISAVPSELIPKGLWIVYEGNSSDSASNEACKISQARNMGLLPNLRDQVVLLLVLWEDENDKNIMINVEKLKNELQNEGIVSCWVKICDDKYEE</sequence>
<dbReference type="Proteomes" id="UP000789405">
    <property type="component" value="Unassembled WGS sequence"/>
</dbReference>
<accession>A0A9N8W634</accession>
<dbReference type="OrthoDB" id="1924968at2759"/>
<dbReference type="EMBL" id="CAJVPY010000449">
    <property type="protein sequence ID" value="CAG8473451.1"/>
    <property type="molecule type" value="Genomic_DNA"/>
</dbReference>
<organism evidence="1 2">
    <name type="scientific">Dentiscutata erythropus</name>
    <dbReference type="NCBI Taxonomy" id="1348616"/>
    <lineage>
        <taxon>Eukaryota</taxon>
        <taxon>Fungi</taxon>
        <taxon>Fungi incertae sedis</taxon>
        <taxon>Mucoromycota</taxon>
        <taxon>Glomeromycotina</taxon>
        <taxon>Glomeromycetes</taxon>
        <taxon>Diversisporales</taxon>
        <taxon>Gigasporaceae</taxon>
        <taxon>Dentiscutata</taxon>
    </lineage>
</organism>
<proteinExistence type="predicted"/>
<evidence type="ECO:0000313" key="1">
    <source>
        <dbReference type="EMBL" id="CAG8473451.1"/>
    </source>
</evidence>
<evidence type="ECO:0000313" key="2">
    <source>
        <dbReference type="Proteomes" id="UP000789405"/>
    </source>
</evidence>
<name>A0A9N8W634_9GLOM</name>
<keyword evidence="2" id="KW-1185">Reference proteome</keyword>
<reference evidence="1" key="1">
    <citation type="submission" date="2021-06" db="EMBL/GenBank/DDBJ databases">
        <authorList>
            <person name="Kallberg Y."/>
            <person name="Tangrot J."/>
            <person name="Rosling A."/>
        </authorList>
    </citation>
    <scope>NUCLEOTIDE SEQUENCE</scope>
    <source>
        <strain evidence="1">MA453B</strain>
    </source>
</reference>